<proteinExistence type="predicted"/>
<feature type="transmembrane region" description="Helical" evidence="1">
    <location>
        <begin position="95"/>
        <end position="112"/>
    </location>
</feature>
<dbReference type="EMBL" id="RCHU01000861">
    <property type="protein sequence ID" value="TKR90591.1"/>
    <property type="molecule type" value="Genomic_DNA"/>
</dbReference>
<protein>
    <submittedName>
        <fullName evidence="2">Uncharacterized protein</fullName>
    </submittedName>
</protein>
<sequence>MGVPEVVFWHIPSKAYKKVAPRLRIHKACVGSMNKEKVAAQEAEWGIMDMLVKRSSVKFDKAKWGSLLIVLLWIVAGSVLQDTTMDWTGAAPTRNFGYVMLGILVMVAMEIGQEELEFWRLMTTPSISSHGSRWKMEMNTAKLSCVLDRLPLQCHCLSMEGKKPPAINLCV</sequence>
<feature type="transmembrane region" description="Helical" evidence="1">
    <location>
        <begin position="62"/>
        <end position="80"/>
    </location>
</feature>
<organism evidence="2">
    <name type="scientific">Populus alba</name>
    <name type="common">White poplar</name>
    <dbReference type="NCBI Taxonomy" id="43335"/>
    <lineage>
        <taxon>Eukaryota</taxon>
        <taxon>Viridiplantae</taxon>
        <taxon>Streptophyta</taxon>
        <taxon>Embryophyta</taxon>
        <taxon>Tracheophyta</taxon>
        <taxon>Spermatophyta</taxon>
        <taxon>Magnoliopsida</taxon>
        <taxon>eudicotyledons</taxon>
        <taxon>Gunneridae</taxon>
        <taxon>Pentapetalae</taxon>
        <taxon>rosids</taxon>
        <taxon>fabids</taxon>
        <taxon>Malpighiales</taxon>
        <taxon>Salicaceae</taxon>
        <taxon>Saliceae</taxon>
        <taxon>Populus</taxon>
    </lineage>
</organism>
<keyword evidence="1" id="KW-0812">Transmembrane</keyword>
<accession>A0A4U5P4K5</accession>
<comment type="caution">
    <text evidence="2">The sequence shown here is derived from an EMBL/GenBank/DDBJ whole genome shotgun (WGS) entry which is preliminary data.</text>
</comment>
<keyword evidence="1" id="KW-1133">Transmembrane helix</keyword>
<keyword evidence="1" id="KW-0472">Membrane</keyword>
<evidence type="ECO:0000313" key="2">
    <source>
        <dbReference type="EMBL" id="TKR90591.1"/>
    </source>
</evidence>
<evidence type="ECO:0000256" key="1">
    <source>
        <dbReference type="SAM" id="Phobius"/>
    </source>
</evidence>
<dbReference type="GO" id="GO:0005737">
    <property type="term" value="C:cytoplasm"/>
    <property type="evidence" value="ECO:0007669"/>
    <property type="project" value="TreeGrafter"/>
</dbReference>
<gene>
    <name evidence="2" type="ORF">D5086_0000231830</name>
</gene>
<dbReference type="PANTHER" id="PTHR32440">
    <property type="entry name" value="PHOSPHATASE DCR2-RELATED-RELATED"/>
    <property type="match status" value="1"/>
</dbReference>
<dbReference type="STRING" id="43335.A0A4U5P4K5"/>
<dbReference type="GO" id="GO:0016788">
    <property type="term" value="F:hydrolase activity, acting on ester bonds"/>
    <property type="evidence" value="ECO:0007669"/>
    <property type="project" value="TreeGrafter"/>
</dbReference>
<reference evidence="2" key="1">
    <citation type="submission" date="2018-10" db="EMBL/GenBank/DDBJ databases">
        <title>Population genomic analysis revealed the cold adaptation of white poplar.</title>
        <authorList>
            <person name="Liu Y.-J."/>
        </authorList>
    </citation>
    <scope>NUCLEOTIDE SEQUENCE [LARGE SCALE GENOMIC DNA]</scope>
    <source>
        <strain evidence="2">PAL-ZL1</strain>
    </source>
</reference>
<dbReference type="AlphaFoldDB" id="A0A4U5P4K5"/>
<name>A0A4U5P4K5_POPAL</name>
<dbReference type="PANTHER" id="PTHR32440:SF11">
    <property type="entry name" value="METALLOPHOSPHOESTERASE DOMAIN-CONTAINING PROTEIN"/>
    <property type="match status" value="1"/>
</dbReference>